<dbReference type="PROSITE" id="PS50294">
    <property type="entry name" value="WD_REPEATS_REGION"/>
    <property type="match status" value="1"/>
</dbReference>
<protein>
    <submittedName>
        <fullName evidence="4">Uncharacterized protein</fullName>
    </submittedName>
</protein>
<keyword evidence="2" id="KW-0677">Repeat</keyword>
<name>A0A1L9SFT7_9EURO</name>
<dbReference type="Pfam" id="PF00400">
    <property type="entry name" value="WD40"/>
    <property type="match status" value="1"/>
</dbReference>
<keyword evidence="5" id="KW-1185">Reference proteome</keyword>
<dbReference type="AlphaFoldDB" id="A0A1L9SFT7"/>
<dbReference type="SMART" id="SM00320">
    <property type="entry name" value="WD40"/>
    <property type="match status" value="1"/>
</dbReference>
<dbReference type="PROSITE" id="PS00678">
    <property type="entry name" value="WD_REPEATS_1"/>
    <property type="match status" value="1"/>
</dbReference>
<dbReference type="VEuPathDB" id="FungiDB:ASPZODRAFT_133145"/>
<dbReference type="OrthoDB" id="20669at2759"/>
<dbReference type="PROSITE" id="PS50082">
    <property type="entry name" value="WD_REPEATS_2"/>
    <property type="match status" value="1"/>
</dbReference>
<dbReference type="Proteomes" id="UP000184188">
    <property type="component" value="Unassembled WGS sequence"/>
</dbReference>
<gene>
    <name evidence="4" type="ORF">ASPZODRAFT_133145</name>
</gene>
<dbReference type="PANTHER" id="PTHR43991:SF12">
    <property type="entry name" value="WD REPEAT PROTEIN (AFU_ORTHOLOGUE AFUA_8G05640)"/>
    <property type="match status" value="1"/>
</dbReference>
<evidence type="ECO:0000256" key="2">
    <source>
        <dbReference type="ARBA" id="ARBA00022737"/>
    </source>
</evidence>
<evidence type="ECO:0000313" key="5">
    <source>
        <dbReference type="Proteomes" id="UP000184188"/>
    </source>
</evidence>
<dbReference type="InterPro" id="IPR015943">
    <property type="entry name" value="WD40/YVTN_repeat-like_dom_sf"/>
</dbReference>
<evidence type="ECO:0000256" key="3">
    <source>
        <dbReference type="PROSITE-ProRule" id="PRU00221"/>
    </source>
</evidence>
<dbReference type="PANTHER" id="PTHR43991">
    <property type="entry name" value="WD REPEAT PROTEIN (AFU_ORTHOLOGUE AFUA_8G05640)-RELATED"/>
    <property type="match status" value="1"/>
</dbReference>
<reference evidence="5" key="1">
    <citation type="journal article" date="2017" name="Genome Biol.">
        <title>Comparative genomics reveals high biological diversity and specific adaptations in the industrially and medically important fungal genus Aspergillus.</title>
        <authorList>
            <person name="de Vries R.P."/>
            <person name="Riley R."/>
            <person name="Wiebenga A."/>
            <person name="Aguilar-Osorio G."/>
            <person name="Amillis S."/>
            <person name="Uchima C.A."/>
            <person name="Anderluh G."/>
            <person name="Asadollahi M."/>
            <person name="Askin M."/>
            <person name="Barry K."/>
            <person name="Battaglia E."/>
            <person name="Bayram O."/>
            <person name="Benocci T."/>
            <person name="Braus-Stromeyer S.A."/>
            <person name="Caldana C."/>
            <person name="Canovas D."/>
            <person name="Cerqueira G.C."/>
            <person name="Chen F."/>
            <person name="Chen W."/>
            <person name="Choi C."/>
            <person name="Clum A."/>
            <person name="Dos Santos R.A."/>
            <person name="Damasio A.R."/>
            <person name="Diallinas G."/>
            <person name="Emri T."/>
            <person name="Fekete E."/>
            <person name="Flipphi M."/>
            <person name="Freyberg S."/>
            <person name="Gallo A."/>
            <person name="Gournas C."/>
            <person name="Habgood R."/>
            <person name="Hainaut M."/>
            <person name="Harispe M.L."/>
            <person name="Henrissat B."/>
            <person name="Hilden K.S."/>
            <person name="Hope R."/>
            <person name="Hossain A."/>
            <person name="Karabika E."/>
            <person name="Karaffa L."/>
            <person name="Karanyi Z."/>
            <person name="Krasevec N."/>
            <person name="Kuo A."/>
            <person name="Kusch H."/>
            <person name="LaButti K."/>
            <person name="Lagendijk E.L."/>
            <person name="Lapidus A."/>
            <person name="Levasseur A."/>
            <person name="Lindquist E."/>
            <person name="Lipzen A."/>
            <person name="Logrieco A.F."/>
            <person name="MacCabe A."/>
            <person name="Maekelae M.R."/>
            <person name="Malavazi I."/>
            <person name="Melin P."/>
            <person name="Meyer V."/>
            <person name="Mielnichuk N."/>
            <person name="Miskei M."/>
            <person name="Molnar A.P."/>
            <person name="Mule G."/>
            <person name="Ngan C.Y."/>
            <person name="Orejas M."/>
            <person name="Orosz E."/>
            <person name="Ouedraogo J.P."/>
            <person name="Overkamp K.M."/>
            <person name="Park H.-S."/>
            <person name="Perrone G."/>
            <person name="Piumi F."/>
            <person name="Punt P.J."/>
            <person name="Ram A.F."/>
            <person name="Ramon A."/>
            <person name="Rauscher S."/>
            <person name="Record E."/>
            <person name="Riano-Pachon D.M."/>
            <person name="Robert V."/>
            <person name="Roehrig J."/>
            <person name="Ruller R."/>
            <person name="Salamov A."/>
            <person name="Salih N.S."/>
            <person name="Samson R.A."/>
            <person name="Sandor E."/>
            <person name="Sanguinetti M."/>
            <person name="Schuetze T."/>
            <person name="Sepcic K."/>
            <person name="Shelest E."/>
            <person name="Sherlock G."/>
            <person name="Sophianopoulou V."/>
            <person name="Squina F.M."/>
            <person name="Sun H."/>
            <person name="Susca A."/>
            <person name="Todd R.B."/>
            <person name="Tsang A."/>
            <person name="Unkles S.E."/>
            <person name="van de Wiele N."/>
            <person name="van Rossen-Uffink D."/>
            <person name="Oliveira J.V."/>
            <person name="Vesth T.C."/>
            <person name="Visser J."/>
            <person name="Yu J.-H."/>
            <person name="Zhou M."/>
            <person name="Andersen M.R."/>
            <person name="Archer D.B."/>
            <person name="Baker S.E."/>
            <person name="Benoit I."/>
            <person name="Brakhage A.A."/>
            <person name="Braus G.H."/>
            <person name="Fischer R."/>
            <person name="Frisvad J.C."/>
            <person name="Goldman G.H."/>
            <person name="Houbraken J."/>
            <person name="Oakley B."/>
            <person name="Pocsi I."/>
            <person name="Scazzocchio C."/>
            <person name="Seiboth B."/>
            <person name="vanKuyk P.A."/>
            <person name="Wortman J."/>
            <person name="Dyer P.S."/>
            <person name="Grigoriev I.V."/>
        </authorList>
    </citation>
    <scope>NUCLEOTIDE SEQUENCE [LARGE SCALE GENOMIC DNA]</scope>
    <source>
        <strain evidence="5">CBS 506.65</strain>
    </source>
</reference>
<sequence length="445" mass="50536">MHPISGILSWMPPSKVVRPPRYTKSSFDLQQIPWWDTLRVRRSDARQLRDLWYIPYTNLNYSPRYARIIPARETYFCEKSMYTKHKATVVHFQLRNLMSVTSYDTVEFSRESRLYAWHPAYDELQCLIDLSRPGPETGFQQRVKISSMCSRHEISVAGGFCGEYALRAAGTEDDATAVTTGFVTQNPNGITNHIDLVRHRTAGTPVVVFASNDKHLRLLDCETNTFLADQSLPWAVNCTATSSDGRLRVAIGDSPDAWVIEADSGRAVQTLHGHRDFGFACAWSPDLRHIATSNQDKTVIIWDTRMWRALETLESDVAGYRSLRFSPVGGGPRTLLLCEPADRVAVVCAQTFRSRQVHDFFGEIGGGDYSPDGGCIWVANTDRHFGGFMQFDRRQWGQRYGPGGLPVEWRPEALLDADPRCVLSARERHLRFTWSRDDEPDDLLL</sequence>
<dbReference type="RefSeq" id="XP_022580655.1">
    <property type="nucleotide sequence ID" value="XM_022723201.1"/>
</dbReference>
<feature type="repeat" description="WD" evidence="3">
    <location>
        <begin position="271"/>
        <end position="312"/>
    </location>
</feature>
<organism evidence="4 5">
    <name type="scientific">Penicilliopsis zonata CBS 506.65</name>
    <dbReference type="NCBI Taxonomy" id="1073090"/>
    <lineage>
        <taxon>Eukaryota</taxon>
        <taxon>Fungi</taxon>
        <taxon>Dikarya</taxon>
        <taxon>Ascomycota</taxon>
        <taxon>Pezizomycotina</taxon>
        <taxon>Eurotiomycetes</taxon>
        <taxon>Eurotiomycetidae</taxon>
        <taxon>Eurotiales</taxon>
        <taxon>Aspergillaceae</taxon>
        <taxon>Penicilliopsis</taxon>
    </lineage>
</organism>
<dbReference type="SUPFAM" id="SSF50978">
    <property type="entry name" value="WD40 repeat-like"/>
    <property type="match status" value="1"/>
</dbReference>
<dbReference type="EMBL" id="KV878343">
    <property type="protein sequence ID" value="OJJ46145.1"/>
    <property type="molecule type" value="Genomic_DNA"/>
</dbReference>
<dbReference type="InterPro" id="IPR001680">
    <property type="entry name" value="WD40_rpt"/>
</dbReference>
<accession>A0A1L9SFT7</accession>
<evidence type="ECO:0000313" key="4">
    <source>
        <dbReference type="EMBL" id="OJJ46145.1"/>
    </source>
</evidence>
<dbReference type="STRING" id="1073090.A0A1L9SFT7"/>
<evidence type="ECO:0000256" key="1">
    <source>
        <dbReference type="ARBA" id="ARBA00022574"/>
    </source>
</evidence>
<proteinExistence type="predicted"/>
<dbReference type="Gene3D" id="2.130.10.10">
    <property type="entry name" value="YVTN repeat-like/Quinoprotein amine dehydrogenase"/>
    <property type="match status" value="1"/>
</dbReference>
<dbReference type="GeneID" id="34609666"/>
<keyword evidence="1 3" id="KW-0853">WD repeat</keyword>
<dbReference type="InterPro" id="IPR036322">
    <property type="entry name" value="WD40_repeat_dom_sf"/>
</dbReference>
<dbReference type="InterPro" id="IPR019775">
    <property type="entry name" value="WD40_repeat_CS"/>
</dbReference>